<dbReference type="HOGENOM" id="CLU_915599_0_0_1"/>
<evidence type="ECO:0000313" key="2">
    <source>
        <dbReference type="EMBL" id="EAT91287.1"/>
    </source>
</evidence>
<sequence length="304" mass="33349">MLPDTLIGYIDVATLQDIHLYLNQSALDDDLALATWIKEHFLYEPITSPGREIRTTLGFFQLNRAYRRVRSLTNKAQDKWPFFSRAWKELSIAQVRNNARGEAAPGVPLTGMSNAMHGSPMSNEQHGQTSECPSDTVTAEALSQPGSLQDAVQKSIEDDLEAGKVRGRNGRFMPKEDPVRSTRGSKAKPARKLQVTKMETPDGESVKATSPAPLTIEGETMVAAPLTPASMTPPSPTFKLAAESEAVWTTLDRLPPGSWLAKKRKREAQAEEGSARKRARPSLSRTGKAEGQEGEVTLTLPERT</sequence>
<dbReference type="RefSeq" id="XP_001792274.1">
    <property type="nucleotide sequence ID" value="XM_001792222.1"/>
</dbReference>
<dbReference type="KEGG" id="pno:SNOG_01638"/>
<feature type="region of interest" description="Disordered" evidence="1">
    <location>
        <begin position="167"/>
        <end position="193"/>
    </location>
</feature>
<dbReference type="AlphaFoldDB" id="Q0V2X6"/>
<dbReference type="GeneID" id="5969119"/>
<feature type="region of interest" description="Disordered" evidence="1">
    <location>
        <begin position="255"/>
        <end position="304"/>
    </location>
</feature>
<dbReference type="VEuPathDB" id="FungiDB:JI435_016380"/>
<dbReference type="InParanoid" id="Q0V2X6"/>
<protein>
    <submittedName>
        <fullName evidence="2">Uncharacterized protein</fullName>
    </submittedName>
</protein>
<gene>
    <name evidence="2" type="ORF">SNOG_01638</name>
</gene>
<dbReference type="EMBL" id="CH445326">
    <property type="protein sequence ID" value="EAT91287.1"/>
    <property type="molecule type" value="Genomic_DNA"/>
</dbReference>
<evidence type="ECO:0000256" key="1">
    <source>
        <dbReference type="SAM" id="MobiDB-lite"/>
    </source>
</evidence>
<feature type="region of interest" description="Disordered" evidence="1">
    <location>
        <begin position="111"/>
        <end position="133"/>
    </location>
</feature>
<name>Q0V2X6_PHANO</name>
<organism evidence="2 3">
    <name type="scientific">Phaeosphaeria nodorum (strain SN15 / ATCC MYA-4574 / FGSC 10173)</name>
    <name type="common">Glume blotch fungus</name>
    <name type="synonym">Parastagonospora nodorum</name>
    <dbReference type="NCBI Taxonomy" id="321614"/>
    <lineage>
        <taxon>Eukaryota</taxon>
        <taxon>Fungi</taxon>
        <taxon>Dikarya</taxon>
        <taxon>Ascomycota</taxon>
        <taxon>Pezizomycotina</taxon>
        <taxon>Dothideomycetes</taxon>
        <taxon>Pleosporomycetidae</taxon>
        <taxon>Pleosporales</taxon>
        <taxon>Pleosporineae</taxon>
        <taxon>Phaeosphaeriaceae</taxon>
        <taxon>Parastagonospora</taxon>
    </lineage>
</organism>
<evidence type="ECO:0000313" key="3">
    <source>
        <dbReference type="Proteomes" id="UP000001055"/>
    </source>
</evidence>
<proteinExistence type="predicted"/>
<accession>Q0V2X6</accession>
<reference evidence="3" key="1">
    <citation type="journal article" date="2007" name="Plant Cell">
        <title>Dothideomycete-plant interactions illuminated by genome sequencing and EST analysis of the wheat pathogen Stagonospora nodorum.</title>
        <authorList>
            <person name="Hane J.K."/>
            <person name="Lowe R.G."/>
            <person name="Solomon P.S."/>
            <person name="Tan K.C."/>
            <person name="Schoch C.L."/>
            <person name="Spatafora J.W."/>
            <person name="Crous P.W."/>
            <person name="Kodira C."/>
            <person name="Birren B.W."/>
            <person name="Galagan J.E."/>
            <person name="Torriani S.F."/>
            <person name="McDonald B.A."/>
            <person name="Oliver R.P."/>
        </authorList>
    </citation>
    <scope>NUCLEOTIDE SEQUENCE [LARGE SCALE GENOMIC DNA]</scope>
    <source>
        <strain evidence="3">SN15 / ATCC MYA-4574 / FGSC 10173</strain>
    </source>
</reference>
<dbReference type="eggNOG" id="ENOG502T49A">
    <property type="taxonomic scope" value="Eukaryota"/>
</dbReference>
<dbReference type="Proteomes" id="UP000001055">
    <property type="component" value="Unassembled WGS sequence"/>
</dbReference>
<feature type="compositionally biased region" description="Polar residues" evidence="1">
    <location>
        <begin position="120"/>
        <end position="133"/>
    </location>
</feature>